<organism evidence="3 4">
    <name type="scientific">Shinella curvata</name>
    <dbReference type="NCBI Taxonomy" id="1817964"/>
    <lineage>
        <taxon>Bacteria</taxon>
        <taxon>Pseudomonadati</taxon>
        <taxon>Pseudomonadota</taxon>
        <taxon>Alphaproteobacteria</taxon>
        <taxon>Hyphomicrobiales</taxon>
        <taxon>Rhizobiaceae</taxon>
        <taxon>Shinella</taxon>
    </lineage>
</organism>
<keyword evidence="1" id="KW-0328">Glycosyltransferase</keyword>
<dbReference type="EMBL" id="WHSC02000003">
    <property type="protein sequence ID" value="MDO6121006.1"/>
    <property type="molecule type" value="Genomic_DNA"/>
</dbReference>
<proteinExistence type="predicted"/>
<evidence type="ECO:0000313" key="3">
    <source>
        <dbReference type="EMBL" id="MDO6121006.1"/>
    </source>
</evidence>
<evidence type="ECO:0000256" key="1">
    <source>
        <dbReference type="ARBA" id="ARBA00022676"/>
    </source>
</evidence>
<dbReference type="CDD" id="cd06533">
    <property type="entry name" value="Glyco_transf_WecG_TagA"/>
    <property type="match status" value="1"/>
</dbReference>
<evidence type="ECO:0000256" key="2">
    <source>
        <dbReference type="ARBA" id="ARBA00022679"/>
    </source>
</evidence>
<sequence length="269" mass="30343">MNLVSGNIVSAQRDILGLPVCDLGWADAFAFAEEVATMPFGQTVIAFINANNANLMMRDGEYRAVLERQVVFPDGHGVDIASMVFHGRKFPANLNGTDFVPALLTYITKPMRVALIGTRPSTLKRATENFRHHAPWHDFIPISDGFFDRAKSDEIMEQVREANIDILLVAMGSPAQEKWIDRHVGPGHARLVLSVGALFDFVAGDVRRAPLGIRKLRLEWLYRLVQEPKRLWRRYVIGNPLFLYHVMRYKLSGMVVKRTVDETAEAGTR</sequence>
<keyword evidence="4" id="KW-1185">Reference proteome</keyword>
<protein>
    <submittedName>
        <fullName evidence="3">WecB/TagA/CpsF family glycosyltransferase</fullName>
    </submittedName>
</protein>
<dbReference type="NCBIfam" id="TIGR00696">
    <property type="entry name" value="wecG_tagA_cpsF"/>
    <property type="match status" value="1"/>
</dbReference>
<gene>
    <name evidence="3" type="ORF">GB928_007405</name>
</gene>
<evidence type="ECO:0000313" key="4">
    <source>
        <dbReference type="Proteomes" id="UP001177080"/>
    </source>
</evidence>
<keyword evidence="2" id="KW-0808">Transferase</keyword>
<dbReference type="PANTHER" id="PTHR34136:SF1">
    <property type="entry name" value="UDP-N-ACETYL-D-MANNOSAMINURONIC ACID TRANSFERASE"/>
    <property type="match status" value="1"/>
</dbReference>
<dbReference type="PANTHER" id="PTHR34136">
    <property type="match status" value="1"/>
</dbReference>
<accession>A0ABT8XBF5</accession>
<dbReference type="InterPro" id="IPR004629">
    <property type="entry name" value="WecG_TagA_CpsF"/>
</dbReference>
<comment type="caution">
    <text evidence="3">The sequence shown here is derived from an EMBL/GenBank/DDBJ whole genome shotgun (WGS) entry which is preliminary data.</text>
</comment>
<dbReference type="RefSeq" id="WP_244760978.1">
    <property type="nucleotide sequence ID" value="NZ_JALJCJ010000003.1"/>
</dbReference>
<dbReference type="Pfam" id="PF03808">
    <property type="entry name" value="Glyco_tran_WecG"/>
    <property type="match status" value="1"/>
</dbReference>
<dbReference type="Proteomes" id="UP001177080">
    <property type="component" value="Unassembled WGS sequence"/>
</dbReference>
<reference evidence="3" key="1">
    <citation type="submission" date="2022-04" db="EMBL/GenBank/DDBJ databases">
        <title>Shinella lacus sp. nov., a novel member of the genus Shinella from water.</title>
        <authorList>
            <person name="Deng Y."/>
        </authorList>
    </citation>
    <scope>NUCLEOTIDE SEQUENCE</scope>
    <source>
        <strain evidence="3">JCM 31239</strain>
    </source>
</reference>
<name>A0ABT8XBF5_9HYPH</name>